<dbReference type="Pfam" id="PF04226">
    <property type="entry name" value="Transgly_assoc"/>
    <property type="match status" value="1"/>
</dbReference>
<dbReference type="PANTHER" id="PTHR33884:SF3">
    <property type="entry name" value="UPF0410 PROTEIN YMGE"/>
    <property type="match status" value="1"/>
</dbReference>
<keyword evidence="6 7" id="KW-0472">Membrane</keyword>
<dbReference type="PANTHER" id="PTHR33884">
    <property type="entry name" value="UPF0410 PROTEIN YMGE"/>
    <property type="match status" value="1"/>
</dbReference>
<comment type="caution">
    <text evidence="8">The sequence shown here is derived from an EMBL/GenBank/DDBJ whole genome shotgun (WGS) entry which is preliminary data.</text>
</comment>
<keyword evidence="9" id="KW-1185">Reference proteome</keyword>
<evidence type="ECO:0000256" key="7">
    <source>
        <dbReference type="SAM" id="Phobius"/>
    </source>
</evidence>
<keyword evidence="5 7" id="KW-1133">Transmembrane helix</keyword>
<dbReference type="InterPro" id="IPR007341">
    <property type="entry name" value="Transgly_assoc"/>
</dbReference>
<evidence type="ECO:0000313" key="8">
    <source>
        <dbReference type="EMBL" id="PZM08613.1"/>
    </source>
</evidence>
<keyword evidence="4 7" id="KW-0812">Transmembrane</keyword>
<evidence type="ECO:0000313" key="9">
    <source>
        <dbReference type="Proteomes" id="UP000248925"/>
    </source>
</evidence>
<comment type="subcellular location">
    <subcellularLocation>
        <location evidence="1">Cell membrane</location>
        <topology evidence="1">Multi-pass membrane protein</topology>
    </subcellularLocation>
</comment>
<evidence type="ECO:0000256" key="2">
    <source>
        <dbReference type="ARBA" id="ARBA00011006"/>
    </source>
</evidence>
<dbReference type="RefSeq" id="WP_111163592.1">
    <property type="nucleotide sequence ID" value="NZ_PCDP01000068.1"/>
</dbReference>
<protein>
    <submittedName>
        <fullName evidence="8">GlsB/YeaQ/YmgE family stress response membrane protein</fullName>
    </submittedName>
</protein>
<proteinExistence type="inferred from homology"/>
<gene>
    <name evidence="8" type="ORF">CPY51_28470</name>
</gene>
<feature type="transmembrane region" description="Helical" evidence="7">
    <location>
        <begin position="6"/>
        <end position="24"/>
    </location>
</feature>
<accession>A0A2W4E8K9</accession>
<comment type="similarity">
    <text evidence="2">Belongs to the UPF0410 family.</text>
</comment>
<sequence>MSNESLLVFLVVGALAGWLAGQVVRGGGFGLIGDIVVGIIGAFIAGWLFPRLGFSLGTGIVRAIVNATIGSILLLLLLRRVRRA</sequence>
<evidence type="ECO:0000256" key="4">
    <source>
        <dbReference type="ARBA" id="ARBA00022692"/>
    </source>
</evidence>
<dbReference type="AlphaFoldDB" id="A0A2W4E8K9"/>
<organism evidence="8 9">
    <name type="scientific">Rhizobium tubonense</name>
    <dbReference type="NCBI Taxonomy" id="484088"/>
    <lineage>
        <taxon>Bacteria</taxon>
        <taxon>Pseudomonadati</taxon>
        <taxon>Pseudomonadota</taxon>
        <taxon>Alphaproteobacteria</taxon>
        <taxon>Hyphomicrobiales</taxon>
        <taxon>Rhizobiaceae</taxon>
        <taxon>Rhizobium/Agrobacterium group</taxon>
        <taxon>Rhizobium</taxon>
    </lineage>
</organism>
<dbReference type="Proteomes" id="UP000248925">
    <property type="component" value="Unassembled WGS sequence"/>
</dbReference>
<keyword evidence="3" id="KW-1003">Cell membrane</keyword>
<evidence type="ECO:0000256" key="6">
    <source>
        <dbReference type="ARBA" id="ARBA00023136"/>
    </source>
</evidence>
<feature type="transmembrane region" description="Helical" evidence="7">
    <location>
        <begin position="31"/>
        <end position="50"/>
    </location>
</feature>
<evidence type="ECO:0000256" key="1">
    <source>
        <dbReference type="ARBA" id="ARBA00004651"/>
    </source>
</evidence>
<evidence type="ECO:0000256" key="5">
    <source>
        <dbReference type="ARBA" id="ARBA00022989"/>
    </source>
</evidence>
<name>A0A2W4E8K9_9HYPH</name>
<feature type="transmembrane region" description="Helical" evidence="7">
    <location>
        <begin position="56"/>
        <end position="78"/>
    </location>
</feature>
<reference evidence="8 9" key="1">
    <citation type="journal article" date="2018" name="Sci. Rep.">
        <title>Rhizobium tumorigenes sp. nov., a novel plant tumorigenic bacterium isolated from cane gall tumors on thornless blackberry.</title>
        <authorList>
            <person name="Kuzmanovi N."/>
            <person name="Smalla K."/>
            <person name="Gronow S."/>
            <person name="PuBawska J."/>
        </authorList>
    </citation>
    <scope>NUCLEOTIDE SEQUENCE [LARGE SCALE GENOMIC DNA]</scope>
    <source>
        <strain evidence="8 9">CCBAU 85046</strain>
    </source>
</reference>
<dbReference type="GO" id="GO:0005886">
    <property type="term" value="C:plasma membrane"/>
    <property type="evidence" value="ECO:0007669"/>
    <property type="project" value="UniProtKB-SubCell"/>
</dbReference>
<evidence type="ECO:0000256" key="3">
    <source>
        <dbReference type="ARBA" id="ARBA00022475"/>
    </source>
</evidence>
<dbReference type="EMBL" id="PCDP01000068">
    <property type="protein sequence ID" value="PZM08613.1"/>
    <property type="molecule type" value="Genomic_DNA"/>
</dbReference>